<evidence type="ECO:0000259" key="2">
    <source>
        <dbReference type="PROSITE" id="PS50035"/>
    </source>
</evidence>
<dbReference type="PROSITE" id="PS50035">
    <property type="entry name" value="PLD"/>
    <property type="match status" value="2"/>
</dbReference>
<evidence type="ECO:0000313" key="3">
    <source>
        <dbReference type="EMBL" id="TCO40767.1"/>
    </source>
</evidence>
<dbReference type="EMBL" id="SLWQ01000004">
    <property type="protein sequence ID" value="TCO40767.1"/>
    <property type="molecule type" value="Genomic_DNA"/>
</dbReference>
<keyword evidence="4" id="KW-1185">Reference proteome</keyword>
<dbReference type="SMART" id="SM00155">
    <property type="entry name" value="PLDc"/>
    <property type="match status" value="2"/>
</dbReference>
<reference evidence="3 4" key="1">
    <citation type="journal article" date="2015" name="Stand. Genomic Sci.">
        <title>Genomic Encyclopedia of Bacterial and Archaeal Type Strains, Phase III: the genomes of soil and plant-associated and newly described type strains.</title>
        <authorList>
            <person name="Whitman W.B."/>
            <person name="Woyke T."/>
            <person name="Klenk H.P."/>
            <person name="Zhou Y."/>
            <person name="Lilburn T.G."/>
            <person name="Beck B.J."/>
            <person name="De Vos P."/>
            <person name="Vandamme P."/>
            <person name="Eisen J.A."/>
            <person name="Garrity G."/>
            <person name="Hugenholtz P."/>
            <person name="Kyrpides N.C."/>
        </authorList>
    </citation>
    <scope>NUCLEOTIDE SEQUENCE [LARGE SCALE GENOMIC DNA]</scope>
    <source>
        <strain evidence="3 4">A3</strain>
    </source>
</reference>
<dbReference type="Proteomes" id="UP000294862">
    <property type="component" value="Unassembled WGS sequence"/>
</dbReference>
<dbReference type="CDD" id="cd09159">
    <property type="entry name" value="PLDc_ybhO_like_2"/>
    <property type="match status" value="1"/>
</dbReference>
<dbReference type="CDD" id="cd09110">
    <property type="entry name" value="PLDc_CLS_1"/>
    <property type="match status" value="1"/>
</dbReference>
<organism evidence="3 4">
    <name type="scientific">Dokdonella fugitiva</name>
    <dbReference type="NCBI Taxonomy" id="328517"/>
    <lineage>
        <taxon>Bacteria</taxon>
        <taxon>Pseudomonadati</taxon>
        <taxon>Pseudomonadota</taxon>
        <taxon>Gammaproteobacteria</taxon>
        <taxon>Lysobacterales</taxon>
        <taxon>Rhodanobacteraceae</taxon>
        <taxon>Dokdonella</taxon>
    </lineage>
</organism>
<dbReference type="Pfam" id="PF13091">
    <property type="entry name" value="PLDc_2"/>
    <property type="match status" value="2"/>
</dbReference>
<feature type="domain" description="PLD phosphodiesterase" evidence="2">
    <location>
        <begin position="342"/>
        <end position="369"/>
    </location>
</feature>
<keyword evidence="1" id="KW-1133">Transmembrane helix</keyword>
<dbReference type="GO" id="GO:0032049">
    <property type="term" value="P:cardiolipin biosynthetic process"/>
    <property type="evidence" value="ECO:0007669"/>
    <property type="project" value="UniProtKB-ARBA"/>
</dbReference>
<dbReference type="InterPro" id="IPR001736">
    <property type="entry name" value="PLipase_D/transphosphatidylase"/>
</dbReference>
<name>A0A4R2I9F7_9GAMM</name>
<keyword evidence="1" id="KW-0472">Membrane</keyword>
<dbReference type="PANTHER" id="PTHR21248">
    <property type="entry name" value="CARDIOLIPIN SYNTHASE"/>
    <property type="match status" value="1"/>
</dbReference>
<keyword evidence="1" id="KW-0812">Transmembrane</keyword>
<gene>
    <name evidence="3" type="ORF">EV148_104128</name>
</gene>
<comment type="caution">
    <text evidence="3">The sequence shown here is derived from an EMBL/GenBank/DDBJ whole genome shotgun (WGS) entry which is preliminary data.</text>
</comment>
<dbReference type="SUPFAM" id="SSF56024">
    <property type="entry name" value="Phospholipase D/nuclease"/>
    <property type="match status" value="2"/>
</dbReference>
<dbReference type="RefSeq" id="WP_131997054.1">
    <property type="nucleotide sequence ID" value="NZ_SLWQ01000004.1"/>
</dbReference>
<dbReference type="OrthoDB" id="9762009at2"/>
<evidence type="ECO:0000313" key="4">
    <source>
        <dbReference type="Proteomes" id="UP000294862"/>
    </source>
</evidence>
<dbReference type="GO" id="GO:0008808">
    <property type="term" value="F:cardiolipin synthase activity"/>
    <property type="evidence" value="ECO:0007669"/>
    <property type="project" value="TreeGrafter"/>
</dbReference>
<dbReference type="InterPro" id="IPR025202">
    <property type="entry name" value="PLD-like_dom"/>
</dbReference>
<proteinExistence type="predicted"/>
<dbReference type="GO" id="GO:0016020">
    <property type="term" value="C:membrane"/>
    <property type="evidence" value="ECO:0007669"/>
    <property type="project" value="TreeGrafter"/>
</dbReference>
<dbReference type="Gene3D" id="3.30.870.10">
    <property type="entry name" value="Endonuclease Chain A"/>
    <property type="match status" value="2"/>
</dbReference>
<dbReference type="AlphaFoldDB" id="A0A4R2I9F7"/>
<evidence type="ECO:0000256" key="1">
    <source>
        <dbReference type="SAM" id="Phobius"/>
    </source>
</evidence>
<protein>
    <submittedName>
        <fullName evidence="3">Cardiolipin synthase</fullName>
    </submittedName>
</protein>
<sequence>MKKWRRPSWKTVIGVAIATFLLVVIGLNFVGSEKHVLATPTHLYGVRDPAFERVVGSLLGPPIVRGNRVDTLVNGDEIFPAMLEAIRSAEHTIDFETYIYWKGETGRTFARTIAERAKAGVRAHVLLDWVGSQSMDEDALSLMRDAGAQVEIYHPLRWYTLARLNNRTHRKLLVVDGRVGFTGGVGIADEWTGHAQDPSHWRDTHFRVEGPVVAQMQAAFEDNWIKVTGEVHHEPRYFPAIEPREPGVGAQMFLSSPAGGSENMEIMYLLAIAAAERSILLEAAYFIPDDRTVEALLQARRRGVRVDVIVPGPVNDAKITRYASRNQWGMLLSAGVSIHEYQPTMFHCKVLVVDGYFTSVGSTNFDERSFRLNDEASLNVFDTTFAARQAELFEQDLARSRTYSLQDWQSRSMKERVYESIASWVSSQL</sequence>
<accession>A0A4R2I9F7</accession>
<dbReference type="PANTHER" id="PTHR21248:SF22">
    <property type="entry name" value="PHOSPHOLIPASE D"/>
    <property type="match status" value="1"/>
</dbReference>
<feature type="transmembrane region" description="Helical" evidence="1">
    <location>
        <begin position="12"/>
        <end position="31"/>
    </location>
</feature>
<feature type="domain" description="PLD phosphodiesterase" evidence="2">
    <location>
        <begin position="164"/>
        <end position="191"/>
    </location>
</feature>